<evidence type="ECO:0000259" key="2">
    <source>
        <dbReference type="Pfam" id="PF09994"/>
    </source>
</evidence>
<comment type="caution">
    <text evidence="3">The sequence shown here is derived from an EMBL/GenBank/DDBJ whole genome shotgun (WGS) entry which is preliminary data.</text>
</comment>
<reference evidence="3" key="1">
    <citation type="submission" date="2020-05" db="EMBL/GenBank/DDBJ databases">
        <title>Phylogenomic resolution of chytrid fungi.</title>
        <authorList>
            <person name="Stajich J.E."/>
            <person name="Amses K."/>
            <person name="Simmons R."/>
            <person name="Seto K."/>
            <person name="Myers J."/>
            <person name="Bonds A."/>
            <person name="Quandt C.A."/>
            <person name="Barry K."/>
            <person name="Liu P."/>
            <person name="Grigoriev I."/>
            <person name="Longcore J.E."/>
            <person name="James T.Y."/>
        </authorList>
    </citation>
    <scope>NUCLEOTIDE SEQUENCE</scope>
    <source>
        <strain evidence="3">JEL0513</strain>
    </source>
</reference>
<protein>
    <recommendedName>
        <fullName evidence="2">T6SS Phospholipase effector Tle1-like catalytic domain-containing protein</fullName>
    </recommendedName>
</protein>
<dbReference type="AlphaFoldDB" id="A0AAD5T1C8"/>
<evidence type="ECO:0000313" key="4">
    <source>
        <dbReference type="Proteomes" id="UP001211907"/>
    </source>
</evidence>
<feature type="domain" description="T6SS Phospholipase effector Tle1-like catalytic" evidence="2">
    <location>
        <begin position="60"/>
        <end position="363"/>
    </location>
</feature>
<sequence>MVALNLGHIAAVLLCADQVSAFWGLGNWSAKQQAVVVDVPSADDQNADLSVADTAKLVPRKLIVAMDGTWNFPGNAYDVVSQGGLKTSTSMAPSNIVKLAYLLQETGRNQHDLDQSSLKQIVYYHSGPGTEVADATEHNLEGAFGNIHSHMLDAYSWLAREYKEGDEIYAFGFSRGATIVRSLFSFIRHVGLPHAPTPEALKLRIADAFELYRSRIAKDLPTHILRLDKFQREHAYTNVTLKLIGVFDTVAALTVPQGFVPKGVNKVVSADLLEDVLEDVGVVEENAYHDLDIGTKVHHAYHAVAIDENREYFPPHMFEEVEVEQLGSDFVREQVWFRGSHGDVGGGWWEHGLTDVTLQWMIEKARTAGLEIRDIVEFDRAFAPFLMGIEREYYLNVKKKVVHDFFEKYPNGVSPLGKKTPRPLKSLMNDSKLFKSSLHESVNEFSDEFPLPEPVILVEESQ</sequence>
<gene>
    <name evidence="3" type="ORF">HK100_012542</name>
</gene>
<dbReference type="InterPro" id="IPR018712">
    <property type="entry name" value="Tle1-like_cat"/>
</dbReference>
<keyword evidence="1" id="KW-0732">Signal</keyword>
<accession>A0AAD5T1C8</accession>
<feature type="chain" id="PRO_5041924867" description="T6SS Phospholipase effector Tle1-like catalytic domain-containing protein" evidence="1">
    <location>
        <begin position="22"/>
        <end position="462"/>
    </location>
</feature>
<organism evidence="3 4">
    <name type="scientific">Physocladia obscura</name>
    <dbReference type="NCBI Taxonomy" id="109957"/>
    <lineage>
        <taxon>Eukaryota</taxon>
        <taxon>Fungi</taxon>
        <taxon>Fungi incertae sedis</taxon>
        <taxon>Chytridiomycota</taxon>
        <taxon>Chytridiomycota incertae sedis</taxon>
        <taxon>Chytridiomycetes</taxon>
        <taxon>Chytridiales</taxon>
        <taxon>Chytriomycetaceae</taxon>
        <taxon>Physocladia</taxon>
    </lineage>
</organism>
<evidence type="ECO:0000313" key="3">
    <source>
        <dbReference type="EMBL" id="KAJ3121056.1"/>
    </source>
</evidence>
<dbReference type="Proteomes" id="UP001211907">
    <property type="component" value="Unassembled WGS sequence"/>
</dbReference>
<keyword evidence="4" id="KW-1185">Reference proteome</keyword>
<proteinExistence type="predicted"/>
<dbReference type="EMBL" id="JADGJH010000913">
    <property type="protein sequence ID" value="KAJ3121056.1"/>
    <property type="molecule type" value="Genomic_DNA"/>
</dbReference>
<name>A0AAD5T1C8_9FUNG</name>
<dbReference type="Pfam" id="PF09994">
    <property type="entry name" value="T6SS_Tle1-like_cat"/>
    <property type="match status" value="1"/>
</dbReference>
<dbReference type="PANTHER" id="PTHR33840:SF1">
    <property type="entry name" value="TLE1 PHOSPHOLIPASE DOMAIN-CONTAINING PROTEIN"/>
    <property type="match status" value="1"/>
</dbReference>
<dbReference type="PANTHER" id="PTHR33840">
    <property type="match status" value="1"/>
</dbReference>
<feature type="signal peptide" evidence="1">
    <location>
        <begin position="1"/>
        <end position="21"/>
    </location>
</feature>
<evidence type="ECO:0000256" key="1">
    <source>
        <dbReference type="SAM" id="SignalP"/>
    </source>
</evidence>